<gene>
    <name evidence="2" type="ORF">EPI10_019131</name>
</gene>
<comment type="caution">
    <text evidence="2">The sequence shown here is derived from an EMBL/GenBank/DDBJ whole genome shotgun (WGS) entry which is preliminary data.</text>
</comment>
<feature type="region of interest" description="Disordered" evidence="1">
    <location>
        <begin position="1"/>
        <end position="27"/>
    </location>
</feature>
<evidence type="ECO:0000256" key="1">
    <source>
        <dbReference type="SAM" id="MobiDB-lite"/>
    </source>
</evidence>
<dbReference type="OrthoDB" id="932028at2759"/>
<organism evidence="2 3">
    <name type="scientific">Gossypium australe</name>
    <dbReference type="NCBI Taxonomy" id="47621"/>
    <lineage>
        <taxon>Eukaryota</taxon>
        <taxon>Viridiplantae</taxon>
        <taxon>Streptophyta</taxon>
        <taxon>Embryophyta</taxon>
        <taxon>Tracheophyta</taxon>
        <taxon>Spermatophyta</taxon>
        <taxon>Magnoliopsida</taxon>
        <taxon>eudicotyledons</taxon>
        <taxon>Gunneridae</taxon>
        <taxon>Pentapetalae</taxon>
        <taxon>rosids</taxon>
        <taxon>malvids</taxon>
        <taxon>Malvales</taxon>
        <taxon>Malvaceae</taxon>
        <taxon>Malvoideae</taxon>
        <taxon>Gossypium</taxon>
    </lineage>
</organism>
<accession>A0A5B6UJ00</accession>
<evidence type="ECO:0000313" key="3">
    <source>
        <dbReference type="Proteomes" id="UP000325315"/>
    </source>
</evidence>
<keyword evidence="3" id="KW-1185">Reference proteome</keyword>
<reference evidence="3" key="1">
    <citation type="journal article" date="2019" name="Plant Biotechnol. J.">
        <title>Genome sequencing of the Australian wild diploid species Gossypium australe highlights disease resistance and delayed gland morphogenesis.</title>
        <authorList>
            <person name="Cai Y."/>
            <person name="Cai X."/>
            <person name="Wang Q."/>
            <person name="Wang P."/>
            <person name="Zhang Y."/>
            <person name="Cai C."/>
            <person name="Xu Y."/>
            <person name="Wang K."/>
            <person name="Zhou Z."/>
            <person name="Wang C."/>
            <person name="Geng S."/>
            <person name="Li B."/>
            <person name="Dong Q."/>
            <person name="Hou Y."/>
            <person name="Wang H."/>
            <person name="Ai P."/>
            <person name="Liu Z."/>
            <person name="Yi F."/>
            <person name="Sun M."/>
            <person name="An G."/>
            <person name="Cheng J."/>
            <person name="Zhang Y."/>
            <person name="Shi Q."/>
            <person name="Xie Y."/>
            <person name="Shi X."/>
            <person name="Chang Y."/>
            <person name="Huang F."/>
            <person name="Chen Y."/>
            <person name="Hong S."/>
            <person name="Mi L."/>
            <person name="Sun Q."/>
            <person name="Zhang L."/>
            <person name="Zhou B."/>
            <person name="Peng R."/>
            <person name="Zhang X."/>
            <person name="Liu F."/>
        </authorList>
    </citation>
    <scope>NUCLEOTIDE SEQUENCE [LARGE SCALE GENOMIC DNA]</scope>
    <source>
        <strain evidence="3">cv. PA1801</strain>
    </source>
</reference>
<evidence type="ECO:0000313" key="2">
    <source>
        <dbReference type="EMBL" id="KAA3456192.1"/>
    </source>
</evidence>
<dbReference type="AlphaFoldDB" id="A0A5B6UJ00"/>
<proteinExistence type="predicted"/>
<dbReference type="EMBL" id="SMMG02000012">
    <property type="protein sequence ID" value="KAA3456192.1"/>
    <property type="molecule type" value="Genomic_DNA"/>
</dbReference>
<dbReference type="Proteomes" id="UP000325315">
    <property type="component" value="Unassembled WGS sequence"/>
</dbReference>
<name>A0A5B6UJ00_9ROSI</name>
<sequence length="85" mass="9415">MYGGSSEGDGHKAATQRKIPPASFDALGPRTFLGTSEPEKQLSPGINGNYIRDSHRKWIEGGDYGLCIEDVRDEIWDMVKPVDLH</sequence>
<protein>
    <submittedName>
        <fullName evidence="2">Putative serine/threonine-protein phosphatase 2A regulatory subunit B'' subunit TON2</fullName>
    </submittedName>
</protein>